<feature type="signal peptide" evidence="1">
    <location>
        <begin position="1"/>
        <end position="20"/>
    </location>
</feature>
<evidence type="ECO:0000313" key="2">
    <source>
        <dbReference type="EMBL" id="CZR64989.1"/>
    </source>
</evidence>
<dbReference type="Proteomes" id="UP000184330">
    <property type="component" value="Unassembled WGS sequence"/>
</dbReference>
<gene>
    <name evidence="2" type="ORF">PAC_14889</name>
</gene>
<dbReference type="Pfam" id="PF12296">
    <property type="entry name" value="HsbA"/>
    <property type="match status" value="1"/>
</dbReference>
<feature type="chain" id="PRO_5012385906" description="Cell wall galactomannoprotein" evidence="1">
    <location>
        <begin position="21"/>
        <end position="183"/>
    </location>
</feature>
<name>A0A1L7XIW5_9HELO</name>
<keyword evidence="3" id="KW-1185">Reference proteome</keyword>
<accession>A0A1L7XIW5</accession>
<evidence type="ECO:0008006" key="4">
    <source>
        <dbReference type="Google" id="ProtNLM"/>
    </source>
</evidence>
<dbReference type="PANTHER" id="PTHR38123">
    <property type="entry name" value="CELL WALL SERINE-THREONINE-RICH GALACTOMANNOPROTEIN MP1 (AFU_ORTHOLOGUE AFUA_4G03240)"/>
    <property type="match status" value="1"/>
</dbReference>
<protein>
    <recommendedName>
        <fullName evidence="4">Cell wall galactomannoprotein</fullName>
    </recommendedName>
</protein>
<dbReference type="AlphaFoldDB" id="A0A1L7XIW5"/>
<evidence type="ECO:0000313" key="3">
    <source>
        <dbReference type="Proteomes" id="UP000184330"/>
    </source>
</evidence>
<keyword evidence="1" id="KW-0732">Signal</keyword>
<dbReference type="OrthoDB" id="2422134at2759"/>
<dbReference type="PANTHER" id="PTHR38123:SF5">
    <property type="entry name" value="CELL WALL GALACTOMANNOPROTEIN"/>
    <property type="match status" value="1"/>
</dbReference>
<proteinExistence type="predicted"/>
<dbReference type="GO" id="GO:0005576">
    <property type="term" value="C:extracellular region"/>
    <property type="evidence" value="ECO:0007669"/>
    <property type="project" value="TreeGrafter"/>
</dbReference>
<organism evidence="2 3">
    <name type="scientific">Phialocephala subalpina</name>
    <dbReference type="NCBI Taxonomy" id="576137"/>
    <lineage>
        <taxon>Eukaryota</taxon>
        <taxon>Fungi</taxon>
        <taxon>Dikarya</taxon>
        <taxon>Ascomycota</taxon>
        <taxon>Pezizomycotina</taxon>
        <taxon>Leotiomycetes</taxon>
        <taxon>Helotiales</taxon>
        <taxon>Mollisiaceae</taxon>
        <taxon>Phialocephala</taxon>
        <taxon>Phialocephala fortinii species complex</taxon>
    </lineage>
</organism>
<evidence type="ECO:0000256" key="1">
    <source>
        <dbReference type="SAM" id="SignalP"/>
    </source>
</evidence>
<dbReference type="InterPro" id="IPR021054">
    <property type="entry name" value="Cell_wall_mannoprotein_1"/>
</dbReference>
<dbReference type="Gene3D" id="1.20.1280.140">
    <property type="match status" value="1"/>
</dbReference>
<dbReference type="EMBL" id="FJOG01000028">
    <property type="protein sequence ID" value="CZR64989.1"/>
    <property type="molecule type" value="Genomic_DNA"/>
</dbReference>
<reference evidence="2 3" key="1">
    <citation type="submission" date="2016-03" db="EMBL/GenBank/DDBJ databases">
        <authorList>
            <person name="Ploux O."/>
        </authorList>
    </citation>
    <scope>NUCLEOTIDE SEQUENCE [LARGE SCALE GENOMIC DNA]</scope>
    <source>
        <strain evidence="2 3">UAMH 11012</strain>
    </source>
</reference>
<sequence>MVSFKSLFFLATAALQLVSANPLAIRSLDADLILVDLKALDDTVKGLSKSIELYPGGAVEAGPILVAFSAVHIANRKAYGTACAIKNLTISDSYTVLNYVSKTLGVDIPSGVKDLKAKKEECVKSGLEKSVVSSLDLLKYDHESLSGALGKKLSQDQGVQLEAYGVVKSIDDAIKEGIAGFSS</sequence>